<gene>
    <name evidence="4" type="ORF">KCMC57_61880</name>
</gene>
<feature type="compositionally biased region" description="Acidic residues" evidence="1">
    <location>
        <begin position="2623"/>
        <end position="2635"/>
    </location>
</feature>
<feature type="region of interest" description="Disordered" evidence="1">
    <location>
        <begin position="2216"/>
        <end position="2264"/>
    </location>
</feature>
<name>A0AB33K6I5_9ACTN</name>
<feature type="region of interest" description="Disordered" evidence="1">
    <location>
        <begin position="1364"/>
        <end position="1428"/>
    </location>
</feature>
<dbReference type="InterPro" id="IPR028908">
    <property type="entry name" value="Tox-PL_dom"/>
</dbReference>
<feature type="region of interest" description="Disordered" evidence="1">
    <location>
        <begin position="1752"/>
        <end position="1814"/>
    </location>
</feature>
<proteinExistence type="predicted"/>
<feature type="region of interest" description="Disordered" evidence="1">
    <location>
        <begin position="1550"/>
        <end position="1572"/>
    </location>
</feature>
<feature type="compositionally biased region" description="Gly residues" evidence="1">
    <location>
        <begin position="320"/>
        <end position="332"/>
    </location>
</feature>
<feature type="compositionally biased region" description="Acidic residues" evidence="1">
    <location>
        <begin position="2648"/>
        <end position="2662"/>
    </location>
</feature>
<sequence>MAVELPEPLQWVLLLLAGTRWPEGEEDVMREMADRWRATGETLADVGTSVGSAIQRALDGQQGKAAEGLATHWAKFSVGKGTEEDPGFFPGMVKSCEGMAEMLDNMANSTETAKIQIVAQLGILAFEIATAEASAPFTAGASLAAIPAAVAVSRVVVQQILKKLLKEALEFAAKEAAQEVAINLLAQTIQIAEGNRTGLDGKELGQSALGGAVGGASGNLIGKGLGSAAGKAGLGNALESVGGKMVHGAAVGVGADVSTQLITTGTVDGGSLLGSGLSGGSNVGLQHGASALKGKFGGDVPDVPTGGSLPSTDAPPVFGGRPGGPSGTGGSGDSSTSSGTHSTGEDGGADAYRGPSGGGSRSTDSGGDGVPGPITSGGGRTLAPFGSDRSGGDSIHANTGGSGLGSPNSALPHFGSSDTAVRSGGDTAPSGGTPSTFDRSPVADTGTRSDSTARPEPVAHTQAPARTEPAPHTEAAPRTEPAPHTETTPRTETAPRPEPTARTEQPPAVQPEQTTRQAEPVRQADPAPRQPDAMPATADHAPPPQSEHAPSRGQTDAPPAHADNRSDTPPARTETEPTARQQTDSVRPQQDPAPTIRPEGNGPHQQADPTDPARPQPTQHEAAAPRPEPKPEPRTAAARPDTDQNTAPQPRPEAEPTPRQQHAQADPPPRTEPDPRQQTQPHPEPVAAHADWVSPEPTTVRPDRTVPEPTGDRTDPHAPVSESTRIAGGPIIVSRAAATTPDRTDAPLPPTSDLTTNQPGQPTTVPVPPTSAAPVSTPPPASAGGTRPRPEGFGPVRRPSAPDAPTRTEGQPSGGPRFSPRPDITRPDTTRPAGPTPDSGPRGTKRGREDDALPQGRPDGPKRQRTPAYENSAGPLRNRGYEPATPEQYQALTDHLDRHGSVPHPELTPELLDHVNPHSATMDGGDLYSCLEAVEALRDTHYGNPRPSGLPHASVPETESAWTLTKRHGTPVPLGTGQHGVDSVVDQVRDAGPGSFSTVLFSNGPGSQGHVVALVHGQDGGLRWADPSTGEVREARPGALPGDWADGQHVWAATSDPAGDSVNSRLDHSVFDGDAPTFGVLSVVTDGAALAPADRDVVRQLAKDIDAQVEHAAELALANPESVPDLDGYTRRWNETYREWVAPRTTPERRAELQKWLPSQFGYVVESMTTQMIRDNVTLPAGYSIDTQVTHGSTRPDLVITKADGGGGKTELGWLDITADRSEGHIDDKQSSLWSSRPYVAETLYPSLDTTRLGTGGSPEQRALVQALVQAQEAQAQQFKQNLDDFKDKVPEPAEGSKKKRQTEIEKSLGEALGRDRKLTPSEARNVLKGLAQQYGSDYSPARYGYKSTDSASYVEGQRILRDHFDPGTATPAPAAGPSAPTAPLATQRSDASMQDVSPPPAATDRSVGTGDLTETPRSAPPQDDYRVTRPADLADLTRELPQLPPRERAQAIESLPASDRRGLARDPAFVAALRDTLPPGEFAKTAAQLMVDVDRSTERPASARVEATAQLARMLQSPDTAARLLTEGSRVVVVPKDVPMTDIGPFAHLGGRTADSEAGGGRGWDDVRGSGGKWAAVTEENLLGERTTVGPDQHYPDGYSTTTHEFAHTIQKFGLSEADRQLIGDTFRAKLDDESLPRLFGEDGPSGWSDGPRRRADGSEAENYAARDEDEYFAQLSNAYLGTNHGTDPYTGQPRNNGADWVRAHEPELLPLLERLYGPDPSARHDGPANPVRATDAENDIYQGLRDFTARVEGDVPPQETDPDRSEPVDADRGVPVADDSDHPAPPPQAAPTRTEGDGPQHSWPSTGRVVPDPADRAAELADRYGLADREALTEQVKAVRTGDLDAVRDLFGQEHGPDLLKDLGREVPEHTLWRLGDEQPDRSGQVRDVIAHRRGGVPPTDLEVDARREVARTLAGRPEITVVVASGPGSGHQAAAVNMIRSLRELGYDGQVNVVAPTNVRARLDRMLAADLLGGGQVHYAPDEFDPHGEEAQQAPVRSGGLTLVAASDEIGADGDNAKALLSYTGADKAVVLAPYAWEMSTRAVFSRTEDGGFGVLPLEGTVDRKNALYQQHVPAPDPSSFPDNPRLQSVADRVTSGQLDLMPLYGLARLTPDRQAGAPDYLAAGIHQAGLGKPAVLLQVGNHEIPYAPPYEQPWLKRADLSDPALDADGLNRLLDGLSPDDVLVLRSGPLDQAAFEKVFQLGGLPAVQEGANTTGTSQLTGRPYFSPVTATTPYPEAVSSTAAQDLSDRAGDHLSDDTKAGLAKSWQSALRPEADPAEVATAVRELRAAADVLADAADGSTDPAQQRALRETAENGQKSADALERSHRAVAVHEQLQQVTDALAAGNDWTAAVEEAPAYDSLRKAVYQREVADGWLATLPADDTSGKPFGLRSDQLYGFAEALGHDYDRLGDLLGEGMTPEQRAALDHALTPQGRMAEERVMMREGKLAEIPLGTVPEARQRLADVAGAIRELEAGYVRELQESTDLRNESTAPRPDQVQVIADVLNGFAQKGSPYQQYTSELTGRANDWQQNQLLMALLHLDDQPHEILRTSPPPSVEPEAAPEHSPIPTPREESTPLPEPAPEVRQPSPEPVLTAAQPPSPQAPFRPQSPDHGPSLFDDDFTLNDDSDTESAPRAETGPSLFDDDFVLNDDSDSDDQPAPPPPASASSAVPTAPAPLQLGPVRADGGPSGFGSTNRQPAPGRTAPPHPTDRSVSAPDRGEPPAKRRRTPTYENTDAVLHDRGYRPADPEQHAALREFTDGRRFPEPTPELLGLIAPHQEPVSPSPDFRLGDDLQSCLEAVEAYRDTHYGRPRPSGQTLSGAVEPSAAQVLNRRHDLPHLFGEGRPAVDALLDHVGRGGPGSFATVLVGREGEVGHTVALVNGADGTLRWVDPSTRRSWEATAGSLPDPRTTDWKVWASAAGPDESALPGLTPDRGFQAEFGAPFSLSSLFGVPQVDTPAQTLPTPAPQPLQLPDPVAATAELTTTPAAFLENHILSYDGSLGMELRTPALSQNEAREFMAWANTQPQNWFVLVPDPRRNGALVLTPAVEKYVEAHPDHPLVSRYAERFANPPAGQQYLSSSYIPYLAGAPGGQLHTVGSTTVPLDPDGTPGSEFVFTAVMNGCALAVTPGDTPDTFKAWHYQSCSTNNSSALEFRRTQRPTDWFGPEEYESGTQTALYEVTNLLWKSPVDGWQVVSQETTVDPSDQAGATVAAVRQRPLQLTPPTANEEAVHLARIYTGMAESELKRFDADVENVLGQDWGNQRTQVQLRLQLLRSNLLVGLVDLREQGHLDTRAYFEGSTVAATPLPGPLPDTTFDSLAALAESVPAERERLGTQIKDQLDAINAATPVKDRDWRQGKLDQLLTTFLPSPAATTPWHHHLATETTDHPRA</sequence>
<evidence type="ECO:0000259" key="2">
    <source>
        <dbReference type="Pfam" id="PF15644"/>
    </source>
</evidence>
<feature type="compositionally biased region" description="Gly residues" evidence="1">
    <location>
        <begin position="355"/>
        <end position="380"/>
    </location>
</feature>
<feature type="compositionally biased region" description="Polar residues" evidence="1">
    <location>
        <begin position="752"/>
        <end position="761"/>
    </location>
</feature>
<feature type="region of interest" description="Disordered" evidence="1">
    <location>
        <begin position="296"/>
        <end position="882"/>
    </location>
</feature>
<dbReference type="EMBL" id="AP035881">
    <property type="protein sequence ID" value="BFP49820.1"/>
    <property type="molecule type" value="Genomic_DNA"/>
</dbReference>
<feature type="compositionally biased region" description="Pro residues" evidence="1">
    <location>
        <begin position="765"/>
        <end position="781"/>
    </location>
</feature>
<evidence type="ECO:0000256" key="1">
    <source>
        <dbReference type="SAM" id="MobiDB-lite"/>
    </source>
</evidence>
<protein>
    <recommendedName>
        <fullName evidence="5">Tox-PL domain-containing protein</fullName>
    </recommendedName>
</protein>
<feature type="compositionally biased region" description="Low complexity" evidence="1">
    <location>
        <begin position="2671"/>
        <end position="2682"/>
    </location>
</feature>
<evidence type="ECO:0008006" key="5">
    <source>
        <dbReference type="Google" id="ProtNLM"/>
    </source>
</evidence>
<feature type="compositionally biased region" description="Basic and acidic residues" evidence="1">
    <location>
        <begin position="2250"/>
        <end position="2263"/>
    </location>
</feature>
<evidence type="ECO:0000313" key="4">
    <source>
        <dbReference type="EMBL" id="BFP49820.1"/>
    </source>
</evidence>
<feature type="domain" description="Tox-PL" evidence="2">
    <location>
        <begin position="2802"/>
        <end position="2900"/>
    </location>
</feature>
<reference evidence="4" key="1">
    <citation type="submission" date="2024-07" db="EMBL/GenBank/DDBJ databases">
        <title>Complete genome sequences of cellulolytic bacteria, Kitasatospora sp. CMC57 and Streptomyces sp. CMC78, isolated from Japanese agricultural soil.</title>
        <authorList>
            <person name="Hashimoto T."/>
            <person name="Ito M."/>
            <person name="Iwamoto M."/>
            <person name="Fukahori D."/>
            <person name="Shoda T."/>
            <person name="Sakoda M."/>
            <person name="Morohoshi T."/>
            <person name="Mitsuboshi M."/>
            <person name="Nishizawa T."/>
        </authorList>
    </citation>
    <scope>NUCLEOTIDE SEQUENCE</scope>
    <source>
        <strain evidence="4">CMC57</strain>
    </source>
</reference>
<feature type="compositionally biased region" description="Low complexity" evidence="1">
    <location>
        <begin position="1367"/>
        <end position="1387"/>
    </location>
</feature>
<dbReference type="Pfam" id="PF25547">
    <property type="entry name" value="WXG100_2"/>
    <property type="match status" value="1"/>
</dbReference>
<dbReference type="Pfam" id="PF15644">
    <property type="entry name" value="Gln_amidase"/>
    <property type="match status" value="1"/>
</dbReference>
<feature type="compositionally biased region" description="Low complexity" evidence="1">
    <location>
        <begin position="568"/>
        <end position="580"/>
    </location>
</feature>
<accession>A0AB33K6I5</accession>
<feature type="region of interest" description="Disordered" evidence="1">
    <location>
        <begin position="2298"/>
        <end position="2330"/>
    </location>
</feature>
<evidence type="ECO:0000259" key="3">
    <source>
        <dbReference type="Pfam" id="PF25547"/>
    </source>
</evidence>
<feature type="compositionally biased region" description="Basic and acidic residues" evidence="1">
    <location>
        <begin position="1763"/>
        <end position="1774"/>
    </location>
</feature>
<dbReference type="InterPro" id="IPR057746">
    <property type="entry name" value="CpnT-like_N"/>
</dbReference>
<feature type="compositionally biased region" description="Low complexity" evidence="1">
    <location>
        <begin position="2563"/>
        <end position="2572"/>
    </location>
</feature>
<feature type="compositionally biased region" description="Low complexity" evidence="1">
    <location>
        <begin position="333"/>
        <end position="342"/>
    </location>
</feature>
<feature type="compositionally biased region" description="Basic and acidic residues" evidence="1">
    <location>
        <begin position="469"/>
        <end position="501"/>
    </location>
</feature>
<feature type="region of interest" description="Disordered" evidence="1">
    <location>
        <begin position="1639"/>
        <end position="1665"/>
    </location>
</feature>
<feature type="domain" description="Outer membrane channel protein CpnT-like N-terminal" evidence="3">
    <location>
        <begin position="6"/>
        <end position="154"/>
    </location>
</feature>
<feature type="region of interest" description="Disordered" evidence="1">
    <location>
        <begin position="2551"/>
        <end position="2742"/>
    </location>
</feature>
<dbReference type="RefSeq" id="WP_407991881.1">
    <property type="nucleotide sequence ID" value="NZ_AP035881.2"/>
</dbReference>
<feature type="compositionally biased region" description="Polar residues" evidence="1">
    <location>
        <begin position="2232"/>
        <end position="2248"/>
    </location>
</feature>
<feature type="compositionally biased region" description="Basic and acidic residues" evidence="1">
    <location>
        <begin position="701"/>
        <end position="716"/>
    </location>
</feature>
<organism evidence="4">
    <name type="scientific">Kitasatospora sp. CMC57</name>
    <dbReference type="NCBI Taxonomy" id="3231513"/>
    <lineage>
        <taxon>Bacteria</taxon>
        <taxon>Bacillati</taxon>
        <taxon>Actinomycetota</taxon>
        <taxon>Actinomycetes</taxon>
        <taxon>Kitasatosporales</taxon>
        <taxon>Streptomycetaceae</taxon>
        <taxon>Kitasatospora</taxon>
    </lineage>
</organism>